<evidence type="ECO:0000259" key="3">
    <source>
        <dbReference type="PROSITE" id="PS01031"/>
    </source>
</evidence>
<dbReference type="Proteomes" id="UP001155182">
    <property type="component" value="Unassembled WGS sequence"/>
</dbReference>
<dbReference type="PROSITE" id="PS01031">
    <property type="entry name" value="SHSP"/>
    <property type="match status" value="1"/>
</dbReference>
<dbReference type="InterPro" id="IPR008978">
    <property type="entry name" value="HSP20-like_chaperone"/>
</dbReference>
<evidence type="ECO:0000313" key="5">
    <source>
        <dbReference type="Proteomes" id="UP001155182"/>
    </source>
</evidence>
<accession>A0A9X2F1T5</accession>
<comment type="similarity">
    <text evidence="1 2">Belongs to the small heat shock protein (HSP20) family.</text>
</comment>
<keyword evidence="5" id="KW-1185">Reference proteome</keyword>
<name>A0A9X2F1T5_9SPHI</name>
<dbReference type="CDD" id="cd06464">
    <property type="entry name" value="ACD_sHsps-like"/>
    <property type="match status" value="1"/>
</dbReference>
<dbReference type="EMBL" id="JAMWYS010000024">
    <property type="protein sequence ID" value="MCO4292534.1"/>
    <property type="molecule type" value="Genomic_DNA"/>
</dbReference>
<proteinExistence type="inferred from homology"/>
<dbReference type="Pfam" id="PF00011">
    <property type="entry name" value="HSP20"/>
    <property type="match status" value="1"/>
</dbReference>
<evidence type="ECO:0000313" key="4">
    <source>
        <dbReference type="EMBL" id="MCO4292534.1"/>
    </source>
</evidence>
<sequence>MTLVKYNPSSPSRGGWMDDFFSSSLFPNFDWGRTSATNTPAVNIRENPDNYELEVAAPRLNKKDFEVSVENGLLTISGHKETQSEENNNHFTRREFSYNSFKRSFSLPEDVKQDEVVAVYQNGILHVTLPKSEQAKAKAPRTIKIS</sequence>
<evidence type="ECO:0000256" key="1">
    <source>
        <dbReference type="PROSITE-ProRule" id="PRU00285"/>
    </source>
</evidence>
<dbReference type="InterPro" id="IPR002068">
    <property type="entry name" value="A-crystallin/Hsp20_dom"/>
</dbReference>
<dbReference type="SUPFAM" id="SSF49764">
    <property type="entry name" value="HSP20-like chaperones"/>
    <property type="match status" value="1"/>
</dbReference>
<dbReference type="PANTHER" id="PTHR11527">
    <property type="entry name" value="HEAT-SHOCK PROTEIN 20 FAMILY MEMBER"/>
    <property type="match status" value="1"/>
</dbReference>
<dbReference type="Gene3D" id="2.60.40.790">
    <property type="match status" value="1"/>
</dbReference>
<evidence type="ECO:0000256" key="2">
    <source>
        <dbReference type="RuleBase" id="RU003616"/>
    </source>
</evidence>
<organism evidence="4 5">
    <name type="scientific">Solitalea agri</name>
    <dbReference type="NCBI Taxonomy" id="2953739"/>
    <lineage>
        <taxon>Bacteria</taxon>
        <taxon>Pseudomonadati</taxon>
        <taxon>Bacteroidota</taxon>
        <taxon>Sphingobacteriia</taxon>
        <taxon>Sphingobacteriales</taxon>
        <taxon>Sphingobacteriaceae</taxon>
        <taxon>Solitalea</taxon>
    </lineage>
</organism>
<feature type="domain" description="SHSP" evidence="3">
    <location>
        <begin position="33"/>
        <end position="146"/>
    </location>
</feature>
<dbReference type="RefSeq" id="WP_252587020.1">
    <property type="nucleotide sequence ID" value="NZ_JAMWYS010000024.1"/>
</dbReference>
<protein>
    <submittedName>
        <fullName evidence="4">Hsp20/alpha crystallin family protein</fullName>
    </submittedName>
</protein>
<dbReference type="InterPro" id="IPR031107">
    <property type="entry name" value="Small_HSP"/>
</dbReference>
<gene>
    <name evidence="4" type="ORF">NF867_06655</name>
</gene>
<comment type="caution">
    <text evidence="4">The sequence shown here is derived from an EMBL/GenBank/DDBJ whole genome shotgun (WGS) entry which is preliminary data.</text>
</comment>
<reference evidence="4" key="1">
    <citation type="submission" date="2022-06" db="EMBL/GenBank/DDBJ databases">
        <title>Solitalea sp. MAHUQ-68 isolated from rhizospheric soil.</title>
        <authorList>
            <person name="Huq M.A."/>
        </authorList>
    </citation>
    <scope>NUCLEOTIDE SEQUENCE</scope>
    <source>
        <strain evidence="4">MAHUQ-68</strain>
    </source>
</reference>
<dbReference type="AlphaFoldDB" id="A0A9X2F1T5"/>